<sequence>MTDEIKDLQKGITKILVAIGKIETEIKQLGIMANKLDSTEKMAIEAMQSTKAAHKRLDELGVEITDLSKKAEDIKKEIEKRIDEDKRQGRDDKRWIVGTVLGAGAFIWKLIEIIAKGGRTM</sequence>
<feature type="coiled-coil region" evidence="1">
    <location>
        <begin position="57"/>
        <end position="88"/>
    </location>
</feature>
<dbReference type="AlphaFoldDB" id="A0A4U2Y3Z7"/>
<feature type="transmembrane region" description="Helical" evidence="2">
    <location>
        <begin position="95"/>
        <end position="115"/>
    </location>
</feature>
<keyword evidence="2" id="KW-0812">Transmembrane</keyword>
<dbReference type="EMBL" id="SZNK01000001">
    <property type="protein sequence ID" value="TKI55139.1"/>
    <property type="molecule type" value="Genomic_DNA"/>
</dbReference>
<keyword evidence="2" id="KW-0472">Membrane</keyword>
<evidence type="ECO:0000313" key="4">
    <source>
        <dbReference type="Proteomes" id="UP000307841"/>
    </source>
</evidence>
<comment type="caution">
    <text evidence="3">The sequence shown here is derived from an EMBL/GenBank/DDBJ whole genome shotgun (WGS) entry which is preliminary data.</text>
</comment>
<protein>
    <submittedName>
        <fullName evidence="3">Uncharacterized protein</fullName>
    </submittedName>
</protein>
<evidence type="ECO:0000256" key="1">
    <source>
        <dbReference type="SAM" id="Coils"/>
    </source>
</evidence>
<name>A0A4U2Y3Z7_9BACL</name>
<gene>
    <name evidence="3" type="ORF">E8L90_06550</name>
</gene>
<evidence type="ECO:0000313" key="3">
    <source>
        <dbReference type="EMBL" id="TKI55139.1"/>
    </source>
</evidence>
<dbReference type="RefSeq" id="WP_137028517.1">
    <property type="nucleotide sequence ID" value="NZ_SZNK01000001.1"/>
</dbReference>
<organism evidence="3 4">
    <name type="scientific">Brevibacillus antibioticus</name>
    <dbReference type="NCBI Taxonomy" id="2570228"/>
    <lineage>
        <taxon>Bacteria</taxon>
        <taxon>Bacillati</taxon>
        <taxon>Bacillota</taxon>
        <taxon>Bacilli</taxon>
        <taxon>Bacillales</taxon>
        <taxon>Paenibacillaceae</taxon>
        <taxon>Brevibacillus</taxon>
    </lineage>
</organism>
<evidence type="ECO:0000256" key="2">
    <source>
        <dbReference type="SAM" id="Phobius"/>
    </source>
</evidence>
<accession>A0A4U2Y3Z7</accession>
<reference evidence="3 4" key="1">
    <citation type="submission" date="2019-04" db="EMBL/GenBank/DDBJ databases">
        <title>Whole genome sequencing of Brevibacillus sp. TGS2-1.</title>
        <authorList>
            <person name="Choi A."/>
        </authorList>
    </citation>
    <scope>NUCLEOTIDE SEQUENCE [LARGE SCALE GENOMIC DNA]</scope>
    <source>
        <strain evidence="3 4">TGS2-1</strain>
    </source>
</reference>
<keyword evidence="2" id="KW-1133">Transmembrane helix</keyword>
<keyword evidence="1" id="KW-0175">Coiled coil</keyword>
<dbReference type="Proteomes" id="UP000307841">
    <property type="component" value="Unassembled WGS sequence"/>
</dbReference>
<keyword evidence="4" id="KW-1185">Reference proteome</keyword>
<dbReference type="OrthoDB" id="2186744at2"/>
<proteinExistence type="predicted"/>